<proteinExistence type="predicted"/>
<name>A0ABU0YHH1_9PROT</name>
<comment type="caution">
    <text evidence="1">The sequence shown here is derived from an EMBL/GenBank/DDBJ whole genome shotgun (WGS) entry which is preliminary data.</text>
</comment>
<evidence type="ECO:0000313" key="1">
    <source>
        <dbReference type="EMBL" id="MDQ7247165.1"/>
    </source>
</evidence>
<protein>
    <submittedName>
        <fullName evidence="1">Uncharacterized protein</fullName>
    </submittedName>
</protein>
<dbReference type="RefSeq" id="WP_379954569.1">
    <property type="nucleotide sequence ID" value="NZ_JAUYVI010000002.1"/>
</dbReference>
<sequence length="166" mass="18827">MRLVIAAPPTIDVSALAKELAAKEKATLVIDPSRAACERYGFQTLYEMPRDLQKQTRRRLIKEHIAALQKGGSLVFDHSIFQWLADWMRWLWGETPTEEWEAVLAEASAGVKLYDAIEHVSTGPAAVYNGYTWLDQRNGQEIERLMRHLYVDLGCAGRVRGAGDRR</sequence>
<accession>A0ABU0YHH1</accession>
<gene>
    <name evidence="1" type="ORF">Q8A70_05790</name>
</gene>
<evidence type="ECO:0000313" key="2">
    <source>
        <dbReference type="Proteomes" id="UP001230156"/>
    </source>
</evidence>
<reference evidence="2" key="1">
    <citation type="submission" date="2023-08" db="EMBL/GenBank/DDBJ databases">
        <title>Rhodospirillaceae gen. nov., a novel taxon isolated from the Yangtze River Yuezi River estuary sludge.</title>
        <authorList>
            <person name="Ruan L."/>
        </authorList>
    </citation>
    <scope>NUCLEOTIDE SEQUENCE [LARGE SCALE GENOMIC DNA]</scope>
    <source>
        <strain evidence="2">R-7</strain>
    </source>
</reference>
<keyword evidence="2" id="KW-1185">Reference proteome</keyword>
<dbReference type="Proteomes" id="UP001230156">
    <property type="component" value="Unassembled WGS sequence"/>
</dbReference>
<organism evidence="1 2">
    <name type="scientific">Dongia sedimenti</name>
    <dbReference type="NCBI Taxonomy" id="3064282"/>
    <lineage>
        <taxon>Bacteria</taxon>
        <taxon>Pseudomonadati</taxon>
        <taxon>Pseudomonadota</taxon>
        <taxon>Alphaproteobacteria</taxon>
        <taxon>Rhodospirillales</taxon>
        <taxon>Dongiaceae</taxon>
        <taxon>Dongia</taxon>
    </lineage>
</organism>
<dbReference type="EMBL" id="JAUYVI010000002">
    <property type="protein sequence ID" value="MDQ7247165.1"/>
    <property type="molecule type" value="Genomic_DNA"/>
</dbReference>